<sequence>MEWPKELLEIFEDDLLDDVHPKVVPLTADDREVKTLMEITSWSEANDHRMPREDGNSLKEKMLARALKALREESSGKLAAYDRLNLLKEKKQ</sequence>
<reference evidence="1 2" key="1">
    <citation type="submission" date="2022-06" db="EMBL/GenBank/DDBJ databases">
        <title>A taxonomic note on the genus Prevotella: Description of four novel genera and emended description of the genera Hallella and Xylanibacter.</title>
        <authorList>
            <person name="Hitch T.C.A."/>
        </authorList>
    </citation>
    <scope>NUCLEOTIDE SEQUENCE [LARGE SCALE GENOMIC DNA]</scope>
    <source>
        <strain evidence="1 2">DSM 100619</strain>
    </source>
</reference>
<comment type="caution">
    <text evidence="1">The sequence shown here is derived from an EMBL/GenBank/DDBJ whole genome shotgun (WGS) entry which is preliminary data.</text>
</comment>
<keyword evidence="2" id="KW-1185">Reference proteome</keyword>
<accession>A0ABT1BZ10</accession>
<organism evidence="1 2">
    <name type="scientific">Segatella cerevisiae</name>
    <dbReference type="NCBI Taxonomy" id="2053716"/>
    <lineage>
        <taxon>Bacteria</taxon>
        <taxon>Pseudomonadati</taxon>
        <taxon>Bacteroidota</taxon>
        <taxon>Bacteroidia</taxon>
        <taxon>Bacteroidales</taxon>
        <taxon>Prevotellaceae</taxon>
        <taxon>Segatella</taxon>
    </lineage>
</organism>
<dbReference type="Proteomes" id="UP001204015">
    <property type="component" value="Unassembled WGS sequence"/>
</dbReference>
<name>A0ABT1BZ10_9BACT</name>
<gene>
    <name evidence="1" type="ORF">NG821_10830</name>
</gene>
<protein>
    <submittedName>
        <fullName evidence="1">Uncharacterized protein</fullName>
    </submittedName>
</protein>
<evidence type="ECO:0000313" key="1">
    <source>
        <dbReference type="EMBL" id="MCO6026326.1"/>
    </source>
</evidence>
<evidence type="ECO:0000313" key="2">
    <source>
        <dbReference type="Proteomes" id="UP001204015"/>
    </source>
</evidence>
<dbReference type="RefSeq" id="WP_252761680.1">
    <property type="nucleotide sequence ID" value="NZ_JAMXLY010000049.1"/>
</dbReference>
<dbReference type="EMBL" id="JAMXLY010000049">
    <property type="protein sequence ID" value="MCO6026326.1"/>
    <property type="molecule type" value="Genomic_DNA"/>
</dbReference>
<proteinExistence type="predicted"/>